<dbReference type="GO" id="GO:0005509">
    <property type="term" value="F:calcium ion binding"/>
    <property type="evidence" value="ECO:0007669"/>
    <property type="project" value="InterPro"/>
</dbReference>
<dbReference type="FunFam" id="3.30.420.40:FF:000028">
    <property type="entry name" value="heat shock 70 kDa protein-like"/>
    <property type="match status" value="1"/>
</dbReference>
<dbReference type="GO" id="GO:0005783">
    <property type="term" value="C:endoplasmic reticulum"/>
    <property type="evidence" value="ECO:0007669"/>
    <property type="project" value="InterPro"/>
</dbReference>
<reference evidence="6" key="2">
    <citation type="submission" date="2015-01" db="EMBL/GenBank/DDBJ databases">
        <title>Evolutionary Origins and Diversification of the Mycorrhizal Mutualists.</title>
        <authorList>
            <consortium name="DOE Joint Genome Institute"/>
            <consortium name="Mycorrhizal Genomics Consortium"/>
            <person name="Kohler A."/>
            <person name="Kuo A."/>
            <person name="Nagy L.G."/>
            <person name="Floudas D."/>
            <person name="Copeland A."/>
            <person name="Barry K.W."/>
            <person name="Cichocki N."/>
            <person name="Veneault-Fourrey C."/>
            <person name="LaButti K."/>
            <person name="Lindquist E.A."/>
            <person name="Lipzen A."/>
            <person name="Lundell T."/>
            <person name="Morin E."/>
            <person name="Murat C."/>
            <person name="Riley R."/>
            <person name="Ohm R."/>
            <person name="Sun H."/>
            <person name="Tunlid A."/>
            <person name="Henrissat B."/>
            <person name="Grigoriev I.V."/>
            <person name="Hibbett D.S."/>
            <person name="Martin F."/>
        </authorList>
    </citation>
    <scope>NUCLEOTIDE SEQUENCE [LARGE SCALE GENOMIC DNA]</scope>
    <source>
        <strain evidence="6">MUT 4182</strain>
    </source>
</reference>
<evidence type="ECO:0000256" key="3">
    <source>
        <dbReference type="ARBA" id="ARBA00022840"/>
    </source>
</evidence>
<dbReference type="InterPro" id="IPR043129">
    <property type="entry name" value="ATPase_NBD"/>
</dbReference>
<reference evidence="5 6" key="1">
    <citation type="submission" date="2014-04" db="EMBL/GenBank/DDBJ databases">
        <authorList>
            <consortium name="DOE Joint Genome Institute"/>
            <person name="Kuo A."/>
            <person name="Girlanda M."/>
            <person name="Perotto S."/>
            <person name="Kohler A."/>
            <person name="Nagy L.G."/>
            <person name="Floudas D."/>
            <person name="Copeland A."/>
            <person name="Barry K.W."/>
            <person name="Cichocki N."/>
            <person name="Veneault-Fourrey C."/>
            <person name="LaButti K."/>
            <person name="Lindquist E.A."/>
            <person name="Lipzen A."/>
            <person name="Lundell T."/>
            <person name="Morin E."/>
            <person name="Murat C."/>
            <person name="Sun H."/>
            <person name="Tunlid A."/>
            <person name="Henrissat B."/>
            <person name="Grigoriev I.V."/>
            <person name="Hibbett D.S."/>
            <person name="Martin F."/>
            <person name="Nordberg H.P."/>
            <person name="Cantor M.N."/>
            <person name="Hua S.X."/>
        </authorList>
    </citation>
    <scope>NUCLEOTIDE SEQUENCE [LARGE SCALE GENOMIC DNA]</scope>
    <source>
        <strain evidence="5 6">MUT 4182</strain>
    </source>
</reference>
<feature type="region of interest" description="Disordered" evidence="4">
    <location>
        <begin position="383"/>
        <end position="430"/>
    </location>
</feature>
<dbReference type="SUPFAM" id="SSF63887">
    <property type="entry name" value="P-domain of calnexin/calreticulin"/>
    <property type="match status" value="1"/>
</dbReference>
<dbReference type="PANTHER" id="PTHR19375">
    <property type="entry name" value="HEAT SHOCK PROTEIN 70KDA"/>
    <property type="match status" value="1"/>
</dbReference>
<accession>A0A0C3QET1</accession>
<dbReference type="GO" id="GO:0005524">
    <property type="term" value="F:ATP binding"/>
    <property type="evidence" value="ECO:0007669"/>
    <property type="project" value="UniProtKB-KW"/>
</dbReference>
<dbReference type="AlphaFoldDB" id="A0A0C3QET1"/>
<keyword evidence="2" id="KW-0547">Nucleotide-binding</keyword>
<dbReference type="Gene3D" id="2.10.250.10">
    <property type="entry name" value="Calreticulin/calnexin, P domain"/>
    <property type="match status" value="1"/>
</dbReference>
<evidence type="ECO:0000256" key="4">
    <source>
        <dbReference type="SAM" id="MobiDB-lite"/>
    </source>
</evidence>
<gene>
    <name evidence="5" type="ORF">M407DRAFT_26896</name>
</gene>
<dbReference type="EMBL" id="KN823080">
    <property type="protein sequence ID" value="KIO23604.1"/>
    <property type="molecule type" value="Genomic_DNA"/>
</dbReference>
<dbReference type="InterPro" id="IPR013126">
    <property type="entry name" value="Hsp_70_fam"/>
</dbReference>
<protein>
    <submittedName>
        <fullName evidence="5">Uncharacterized protein</fullName>
    </submittedName>
</protein>
<dbReference type="InterPro" id="IPR001580">
    <property type="entry name" value="Calret/calnex"/>
</dbReference>
<dbReference type="Proteomes" id="UP000054248">
    <property type="component" value="Unassembled WGS sequence"/>
</dbReference>
<sequence length="430" mass="47510">MVGILAARPVWAIQPCRRDPNNRQDLIKASIPRTLEYFCAVSPNLAERKSSQTTGSIVSPLHAFHSVSLPFSALFVAVFSVLLFPAPRVRVKVSKETSRTEIAIDLGSIYSSVSSVHEFRIISAEEPFDVSILSVDNGALEVLATTGDAHLRQAASIYETPPGIPRTPILKNTVFDAKRLIGLVVDVTHKNEKKQLTPEDISAMVLGKMKQAAEAYLGEKVTHTVVTVSTSFNDAQRRQPRTRYPRRSHHSPYHEFHIIVCDLGGGTIDVPLLSIDFEVLATAGDTYLGGEDFDNRIVDCMVKQYKKKTATDVFKDYRTLGKLECQVKKAMPHPEYPKGYESDVPNAHNPANSLTSKSILLKQPFAAFESALVLSDDEVASEGSLLEDFGPSVNPDKEIDDPEDRKPEDSVDEAQIHDTDAVKPVDWDED</sequence>
<keyword evidence="3" id="KW-0067">ATP-binding</keyword>
<dbReference type="GO" id="GO:0140662">
    <property type="term" value="F:ATP-dependent protein folding chaperone"/>
    <property type="evidence" value="ECO:0007669"/>
    <property type="project" value="InterPro"/>
</dbReference>
<evidence type="ECO:0000256" key="2">
    <source>
        <dbReference type="ARBA" id="ARBA00022741"/>
    </source>
</evidence>
<evidence type="ECO:0000313" key="5">
    <source>
        <dbReference type="EMBL" id="KIO23604.1"/>
    </source>
</evidence>
<dbReference type="Gene3D" id="3.30.420.40">
    <property type="match status" value="2"/>
</dbReference>
<evidence type="ECO:0000313" key="6">
    <source>
        <dbReference type="Proteomes" id="UP000054248"/>
    </source>
</evidence>
<organism evidence="5 6">
    <name type="scientific">Tulasnella calospora MUT 4182</name>
    <dbReference type="NCBI Taxonomy" id="1051891"/>
    <lineage>
        <taxon>Eukaryota</taxon>
        <taxon>Fungi</taxon>
        <taxon>Dikarya</taxon>
        <taxon>Basidiomycota</taxon>
        <taxon>Agaricomycotina</taxon>
        <taxon>Agaricomycetes</taxon>
        <taxon>Cantharellales</taxon>
        <taxon>Tulasnellaceae</taxon>
        <taxon>Tulasnella</taxon>
    </lineage>
</organism>
<evidence type="ECO:0000256" key="1">
    <source>
        <dbReference type="ARBA" id="ARBA00007381"/>
    </source>
</evidence>
<dbReference type="InterPro" id="IPR009033">
    <property type="entry name" value="Calreticulin/calnexin_P_dom_sf"/>
</dbReference>
<keyword evidence="6" id="KW-1185">Reference proteome</keyword>
<comment type="similarity">
    <text evidence="1">Belongs to the heat shock protein 70 family.</text>
</comment>
<proteinExistence type="inferred from homology"/>
<dbReference type="Pfam" id="PF00012">
    <property type="entry name" value="HSP70"/>
    <property type="match status" value="2"/>
</dbReference>
<dbReference type="STRING" id="1051891.A0A0C3QET1"/>
<name>A0A0C3QET1_9AGAM</name>
<dbReference type="Gene3D" id="3.90.640.10">
    <property type="entry name" value="Actin, Chain A, domain 4"/>
    <property type="match status" value="1"/>
</dbReference>
<dbReference type="GO" id="GO:0051082">
    <property type="term" value="F:unfolded protein binding"/>
    <property type="evidence" value="ECO:0007669"/>
    <property type="project" value="InterPro"/>
</dbReference>
<dbReference type="SUPFAM" id="SSF53067">
    <property type="entry name" value="Actin-like ATPase domain"/>
    <property type="match status" value="2"/>
</dbReference>
<dbReference type="Pfam" id="PF00262">
    <property type="entry name" value="Calreticulin"/>
    <property type="match status" value="1"/>
</dbReference>
<dbReference type="HOGENOM" id="CLU_638080_0_0_1"/>
<feature type="compositionally biased region" description="Basic and acidic residues" evidence="4">
    <location>
        <begin position="403"/>
        <end position="430"/>
    </location>
</feature>